<dbReference type="PRINTS" id="PR00792">
    <property type="entry name" value="PEPSIN"/>
</dbReference>
<feature type="compositionally biased region" description="Basic and acidic residues" evidence="4">
    <location>
        <begin position="628"/>
        <end position="660"/>
    </location>
</feature>
<dbReference type="InterPro" id="IPR021109">
    <property type="entry name" value="Peptidase_aspartic_dom_sf"/>
</dbReference>
<feature type="disulfide bond" evidence="3">
    <location>
        <begin position="76"/>
        <end position="81"/>
    </location>
</feature>
<feature type="active site" evidence="2">
    <location>
        <position position="63"/>
    </location>
</feature>
<dbReference type="SUPFAM" id="SSF50630">
    <property type="entry name" value="Acid proteases"/>
    <property type="match status" value="1"/>
</dbReference>
<feature type="compositionally biased region" description="Basic and acidic residues" evidence="4">
    <location>
        <begin position="572"/>
        <end position="581"/>
    </location>
</feature>
<feature type="compositionally biased region" description="Low complexity" evidence="4">
    <location>
        <begin position="600"/>
        <end position="627"/>
    </location>
</feature>
<evidence type="ECO:0000313" key="8">
    <source>
        <dbReference type="Proteomes" id="UP001211907"/>
    </source>
</evidence>
<comment type="similarity">
    <text evidence="1">Belongs to the peptidase A1 family.</text>
</comment>
<sequence>MAFRIPLTRTSNVGVRLYAPAPISGRRDVAGQVAETEYPTVQTSYRGTILVGTPAKKFNVCFDSGSYDFWLYGNTCTSAACEAAANVYSLNNSTTGVDLHTSAAAVSYVDGLTYSGQRVNDTVSAAGIALQNFEFTQVTNLSMASTASNSAYDGILGMGFHPRDMDPVVPSFAERLVESNFLSEQMFSFFIYADELAGDLTIGGYNSELFENTSAIPIWIPMLTDDILYSGKLALPLLGSYINEKPTDRFSSHTSPVTNKLQGNAGAAIIDTGTSQAIVSYAFLDDLADALQAQWGGRGQIQKIYYSLIDNSSYTYTASCSLKNEGGGPTATFEFIGGTTISISALEYVSEPQESGNTTFCQLMFRAEPEGYSDGTYLIGNTVLKRYATIFDFEQKRIGFALGAGRSDNVSIGFMPNSTMVYESLSYDSVNIPPIDIAITVVASLFGLIFFLVACWIIRRRYQNIPGKIRKSRNSAKASFWLFGIFRQSKDADMDFHQVVVRKEMLEEERNSVIGIDDESIYDNGFEEDEQMSATARSKMSIDVSSLYVEIDYKESSSKRNSIKPASSKNNSKTDSRRESAFTDSSNRRNSIRESAFSDSSTSNRNTSSNNRNVSSSNRTFFTTSTFVKRDRASTFTESAKRESYVDSPLKKEKKLDDYV</sequence>
<dbReference type="EMBL" id="JADGJH010001427">
    <property type="protein sequence ID" value="KAJ3113684.1"/>
    <property type="molecule type" value="Genomic_DNA"/>
</dbReference>
<keyword evidence="5" id="KW-1133">Transmembrane helix</keyword>
<dbReference type="Proteomes" id="UP001211907">
    <property type="component" value="Unassembled WGS sequence"/>
</dbReference>
<keyword evidence="7" id="KW-0675">Receptor</keyword>
<dbReference type="InterPro" id="IPR034164">
    <property type="entry name" value="Pepsin-like_dom"/>
</dbReference>
<evidence type="ECO:0000313" key="7">
    <source>
        <dbReference type="EMBL" id="KAJ3113684.1"/>
    </source>
</evidence>
<dbReference type="InterPro" id="IPR001461">
    <property type="entry name" value="Aspartic_peptidase_A1"/>
</dbReference>
<keyword evidence="5" id="KW-0472">Membrane</keyword>
<dbReference type="InterPro" id="IPR033121">
    <property type="entry name" value="PEPTIDASE_A1"/>
</dbReference>
<dbReference type="PANTHER" id="PTHR47966:SF51">
    <property type="entry name" value="BETA-SITE APP-CLEAVING ENZYME, ISOFORM A-RELATED"/>
    <property type="match status" value="1"/>
</dbReference>
<name>A0AAD5SWF9_9FUNG</name>
<reference evidence="7" key="1">
    <citation type="submission" date="2020-05" db="EMBL/GenBank/DDBJ databases">
        <title>Phylogenomic resolution of chytrid fungi.</title>
        <authorList>
            <person name="Stajich J.E."/>
            <person name="Amses K."/>
            <person name="Simmons R."/>
            <person name="Seto K."/>
            <person name="Myers J."/>
            <person name="Bonds A."/>
            <person name="Quandt C.A."/>
            <person name="Barry K."/>
            <person name="Liu P."/>
            <person name="Grigoriev I."/>
            <person name="Longcore J.E."/>
            <person name="James T.Y."/>
        </authorList>
    </citation>
    <scope>NUCLEOTIDE SEQUENCE</scope>
    <source>
        <strain evidence="7">JEL0513</strain>
    </source>
</reference>
<evidence type="ECO:0000256" key="3">
    <source>
        <dbReference type="PIRSR" id="PIRSR601461-2"/>
    </source>
</evidence>
<evidence type="ECO:0000256" key="1">
    <source>
        <dbReference type="ARBA" id="ARBA00007447"/>
    </source>
</evidence>
<dbReference type="AlphaFoldDB" id="A0AAD5SWF9"/>
<dbReference type="PANTHER" id="PTHR47966">
    <property type="entry name" value="BETA-SITE APP-CLEAVING ENZYME, ISOFORM A-RELATED"/>
    <property type="match status" value="1"/>
</dbReference>
<keyword evidence="8" id="KW-1185">Reference proteome</keyword>
<feature type="active site" evidence="2">
    <location>
        <position position="271"/>
    </location>
</feature>
<dbReference type="PROSITE" id="PS51767">
    <property type="entry name" value="PEPTIDASE_A1"/>
    <property type="match status" value="1"/>
</dbReference>
<keyword evidence="3" id="KW-1015">Disulfide bond</keyword>
<evidence type="ECO:0000256" key="5">
    <source>
        <dbReference type="SAM" id="Phobius"/>
    </source>
</evidence>
<accession>A0AAD5SWF9</accession>
<feature type="region of interest" description="Disordered" evidence="4">
    <location>
        <begin position="559"/>
        <end position="660"/>
    </location>
</feature>
<dbReference type="CDD" id="cd05471">
    <property type="entry name" value="pepsin_like"/>
    <property type="match status" value="1"/>
</dbReference>
<evidence type="ECO:0000256" key="2">
    <source>
        <dbReference type="PIRSR" id="PIRSR601461-1"/>
    </source>
</evidence>
<dbReference type="GO" id="GO:0006508">
    <property type="term" value="P:proteolysis"/>
    <property type="evidence" value="ECO:0007669"/>
    <property type="project" value="InterPro"/>
</dbReference>
<feature type="transmembrane region" description="Helical" evidence="5">
    <location>
        <begin position="437"/>
        <end position="458"/>
    </location>
</feature>
<dbReference type="Gene3D" id="2.40.70.10">
    <property type="entry name" value="Acid Proteases"/>
    <property type="match status" value="2"/>
</dbReference>
<protein>
    <submittedName>
        <fullName evidence="7">Type I transmembrane sorting receptor</fullName>
    </submittedName>
</protein>
<gene>
    <name evidence="7" type="primary">PEP1</name>
    <name evidence="7" type="ORF">HK100_001906</name>
</gene>
<feature type="domain" description="Peptidase A1" evidence="6">
    <location>
        <begin position="45"/>
        <end position="401"/>
    </location>
</feature>
<organism evidence="7 8">
    <name type="scientific">Physocladia obscura</name>
    <dbReference type="NCBI Taxonomy" id="109957"/>
    <lineage>
        <taxon>Eukaryota</taxon>
        <taxon>Fungi</taxon>
        <taxon>Fungi incertae sedis</taxon>
        <taxon>Chytridiomycota</taxon>
        <taxon>Chytridiomycota incertae sedis</taxon>
        <taxon>Chytridiomycetes</taxon>
        <taxon>Chytridiales</taxon>
        <taxon>Chytriomycetaceae</taxon>
        <taxon>Physocladia</taxon>
    </lineage>
</organism>
<evidence type="ECO:0000256" key="4">
    <source>
        <dbReference type="SAM" id="MobiDB-lite"/>
    </source>
</evidence>
<comment type="caution">
    <text evidence="7">The sequence shown here is derived from an EMBL/GenBank/DDBJ whole genome shotgun (WGS) entry which is preliminary data.</text>
</comment>
<dbReference type="Pfam" id="PF00026">
    <property type="entry name" value="Asp"/>
    <property type="match status" value="1"/>
</dbReference>
<proteinExistence type="inferred from homology"/>
<evidence type="ECO:0000259" key="6">
    <source>
        <dbReference type="PROSITE" id="PS51767"/>
    </source>
</evidence>
<keyword evidence="5 7" id="KW-0812">Transmembrane</keyword>
<dbReference type="GO" id="GO:0004190">
    <property type="term" value="F:aspartic-type endopeptidase activity"/>
    <property type="evidence" value="ECO:0007669"/>
    <property type="project" value="InterPro"/>
</dbReference>